<dbReference type="AlphaFoldDB" id="A0A4Z0NEQ7"/>
<gene>
    <name evidence="1" type="ORF">EU555_32555</name>
</gene>
<proteinExistence type="predicted"/>
<sequence length="79" mass="7899">MPAPGLRTTARPITPGTRVSSGGGFVIACDTAGYVRVIMFDGTTLDVYAGVGTAEFSGYAIVGVDAAGTTATARVTVVD</sequence>
<evidence type="ECO:0000313" key="1">
    <source>
        <dbReference type="EMBL" id="TGD94055.1"/>
    </source>
</evidence>
<dbReference type="RefSeq" id="WP_135419486.1">
    <property type="nucleotide sequence ID" value="NZ_SRLB01000046.1"/>
</dbReference>
<reference evidence="1 2" key="1">
    <citation type="submission" date="2019-04" db="EMBL/GenBank/DDBJ databases">
        <authorList>
            <person name="Feng G."/>
            <person name="Zhu H."/>
        </authorList>
    </citation>
    <scope>NUCLEOTIDE SEQUENCE [LARGE SCALE GENOMIC DNA]</scope>
    <source>
        <strain evidence="1 2">6HR-1</strain>
    </source>
</reference>
<organism evidence="1 2">
    <name type="scientific">Methylobacterium nonmethylotrophicum</name>
    <dbReference type="NCBI Taxonomy" id="1141884"/>
    <lineage>
        <taxon>Bacteria</taxon>
        <taxon>Pseudomonadati</taxon>
        <taxon>Pseudomonadota</taxon>
        <taxon>Alphaproteobacteria</taxon>
        <taxon>Hyphomicrobiales</taxon>
        <taxon>Methylobacteriaceae</taxon>
        <taxon>Methylobacterium</taxon>
    </lineage>
</organism>
<dbReference type="PROSITE" id="PS51257">
    <property type="entry name" value="PROKAR_LIPOPROTEIN"/>
    <property type="match status" value="1"/>
</dbReference>
<keyword evidence="2" id="KW-1185">Reference proteome</keyword>
<comment type="caution">
    <text evidence="1">The sequence shown here is derived from an EMBL/GenBank/DDBJ whole genome shotgun (WGS) entry which is preliminary data.</text>
</comment>
<name>A0A4Z0NEQ7_9HYPH</name>
<dbReference type="OrthoDB" id="9959747at2"/>
<protein>
    <submittedName>
        <fullName evidence="1">Uncharacterized protein</fullName>
    </submittedName>
</protein>
<accession>A0A4Z0NEQ7</accession>
<evidence type="ECO:0000313" key="2">
    <source>
        <dbReference type="Proteomes" id="UP000297535"/>
    </source>
</evidence>
<dbReference type="Proteomes" id="UP000297535">
    <property type="component" value="Unassembled WGS sequence"/>
</dbReference>
<dbReference type="EMBL" id="SRLB01000046">
    <property type="protein sequence ID" value="TGD94055.1"/>
    <property type="molecule type" value="Genomic_DNA"/>
</dbReference>